<evidence type="ECO:0000313" key="4">
    <source>
        <dbReference type="EMBL" id="HIU56772.1"/>
    </source>
</evidence>
<dbReference type="Gene3D" id="3.30.2310.20">
    <property type="entry name" value="RelE-like"/>
    <property type="match status" value="1"/>
</dbReference>
<dbReference type="GO" id="GO:0004521">
    <property type="term" value="F:RNA endonuclease activity"/>
    <property type="evidence" value="ECO:0007669"/>
    <property type="project" value="TreeGrafter"/>
</dbReference>
<dbReference type="InterPro" id="IPR035093">
    <property type="entry name" value="RelE/ParE_toxin_dom_sf"/>
</dbReference>
<accession>A0A9D1MB38</accession>
<dbReference type="EMBL" id="DVNB01000029">
    <property type="protein sequence ID" value="HIU56772.1"/>
    <property type="molecule type" value="Genomic_DNA"/>
</dbReference>
<dbReference type="InterPro" id="IPR004386">
    <property type="entry name" value="Toxin_YafQ-like"/>
</dbReference>
<comment type="caution">
    <text evidence="4">The sequence shown here is derived from an EMBL/GenBank/DDBJ whole genome shotgun (WGS) entry which is preliminary data.</text>
</comment>
<evidence type="ECO:0000256" key="3">
    <source>
        <dbReference type="PIRSR" id="PIRSR006156-1"/>
    </source>
</evidence>
<proteinExistence type="inferred from homology"/>
<reference evidence="4" key="1">
    <citation type="submission" date="2020-10" db="EMBL/GenBank/DDBJ databases">
        <authorList>
            <person name="Gilroy R."/>
        </authorList>
    </citation>
    <scope>NUCLEOTIDE SEQUENCE</scope>
    <source>
        <strain evidence="4">USAMLcec3-3695</strain>
    </source>
</reference>
<comment type="similarity">
    <text evidence="2">Belongs to the RelE toxin family. YafQ subfamily.</text>
</comment>
<dbReference type="SUPFAM" id="SSF143011">
    <property type="entry name" value="RelE-like"/>
    <property type="match status" value="1"/>
</dbReference>
<keyword evidence="1" id="KW-1277">Toxin-antitoxin system</keyword>
<organism evidence="4 5">
    <name type="scientific">Candidatus Ornithomonoglobus merdipullorum</name>
    <dbReference type="NCBI Taxonomy" id="2840895"/>
    <lineage>
        <taxon>Bacteria</taxon>
        <taxon>Bacillati</taxon>
        <taxon>Bacillota</taxon>
        <taxon>Clostridia</taxon>
        <taxon>Candidatus Ornithomonoglobus</taxon>
    </lineage>
</organism>
<dbReference type="InterPro" id="IPR007712">
    <property type="entry name" value="RelE/ParE_toxin"/>
</dbReference>
<protein>
    <submittedName>
        <fullName evidence="4">Type II toxin-antitoxin system YafQ family toxin</fullName>
    </submittedName>
</protein>
<evidence type="ECO:0000256" key="2">
    <source>
        <dbReference type="ARBA" id="ARBA00061366"/>
    </source>
</evidence>
<dbReference type="NCBIfam" id="TIGR02385">
    <property type="entry name" value="RelE_StbE"/>
    <property type="match status" value="1"/>
</dbReference>
<dbReference type="Pfam" id="PF15738">
    <property type="entry name" value="YafQ_toxin"/>
    <property type="match status" value="1"/>
</dbReference>
<dbReference type="PANTHER" id="PTHR40588:SF1">
    <property type="entry name" value="MRNA INTERFERASE TOXIN YAFQ"/>
    <property type="match status" value="1"/>
</dbReference>
<name>A0A9D1MB38_9FIRM</name>
<evidence type="ECO:0000256" key="1">
    <source>
        <dbReference type="ARBA" id="ARBA00022649"/>
    </source>
</evidence>
<dbReference type="GO" id="GO:0006402">
    <property type="term" value="P:mRNA catabolic process"/>
    <property type="evidence" value="ECO:0007669"/>
    <property type="project" value="TreeGrafter"/>
</dbReference>
<dbReference type="PIRSF" id="PIRSF006156">
    <property type="entry name" value="YafQ"/>
    <property type="match status" value="1"/>
</dbReference>
<dbReference type="GO" id="GO:0006415">
    <property type="term" value="P:translational termination"/>
    <property type="evidence" value="ECO:0007669"/>
    <property type="project" value="TreeGrafter"/>
</dbReference>
<dbReference type="PANTHER" id="PTHR40588">
    <property type="entry name" value="MRNA INTERFERASE TOXIN YAFQ"/>
    <property type="match status" value="1"/>
</dbReference>
<reference evidence="4" key="2">
    <citation type="journal article" date="2021" name="PeerJ">
        <title>Extensive microbial diversity within the chicken gut microbiome revealed by metagenomics and culture.</title>
        <authorList>
            <person name="Gilroy R."/>
            <person name="Ravi A."/>
            <person name="Getino M."/>
            <person name="Pursley I."/>
            <person name="Horton D.L."/>
            <person name="Alikhan N.F."/>
            <person name="Baker D."/>
            <person name="Gharbi K."/>
            <person name="Hall N."/>
            <person name="Watson M."/>
            <person name="Adriaenssens E.M."/>
            <person name="Foster-Nyarko E."/>
            <person name="Jarju S."/>
            <person name="Secka A."/>
            <person name="Antonio M."/>
            <person name="Oren A."/>
            <person name="Chaudhuri R.R."/>
            <person name="La Ragione R."/>
            <person name="Hildebrand F."/>
            <person name="Pallen M.J."/>
        </authorList>
    </citation>
    <scope>NUCLEOTIDE SEQUENCE</scope>
    <source>
        <strain evidence="4">USAMLcec3-3695</strain>
    </source>
</reference>
<dbReference type="Proteomes" id="UP000824109">
    <property type="component" value="Unassembled WGS sequence"/>
</dbReference>
<gene>
    <name evidence="4" type="ORF">IAA61_03040</name>
</gene>
<evidence type="ECO:0000313" key="5">
    <source>
        <dbReference type="Proteomes" id="UP000824109"/>
    </source>
</evidence>
<sequence length="90" mass="10710">MYEIKPSNRFKRDLRLAKKRGYDLRLIEAVIEDLALGKILDEKYRDHVLSGNYQGLRECHITPDWLLIYKIEDNELILYLSRTGTHSDLF</sequence>
<dbReference type="AlphaFoldDB" id="A0A9D1MB38"/>
<feature type="active site" description="Proton donor" evidence="3">
    <location>
        <position position="86"/>
    </location>
</feature>
<dbReference type="FunFam" id="3.30.2310.20:FF:000003">
    <property type="entry name" value="Type II toxin-antitoxin system YafQ family toxin"/>
    <property type="match status" value="1"/>
</dbReference>